<reference evidence="1" key="1">
    <citation type="journal article" date="2020" name="Front. Microbiol.">
        <title>Characterization of Two Mitochondrial Genomes and Gene Expression Analysis Reveal Clues for Variations, Evolution, and Large-Sclerotium Formation in Medical Fungus Wolfiporia cocos.</title>
        <authorList>
            <person name="Chen M."/>
            <person name="Chen N."/>
            <person name="Wu T."/>
            <person name="Bian Y."/>
            <person name="Deng Y."/>
            <person name="Xu Z."/>
        </authorList>
    </citation>
    <scope>NUCLEOTIDE SEQUENCE</scope>
    <source>
        <strain evidence="1">BL16</strain>
    </source>
</reference>
<organism evidence="1">
    <name type="scientific">Wolfiporia cocos</name>
    <dbReference type="NCBI Taxonomy" id="81056"/>
    <lineage>
        <taxon>Eukaryota</taxon>
        <taxon>Fungi</taxon>
        <taxon>Dikarya</taxon>
        <taxon>Basidiomycota</taxon>
        <taxon>Agaricomycotina</taxon>
        <taxon>Agaricomycetes</taxon>
        <taxon>Polyporales</taxon>
        <taxon>Phaeolaceae</taxon>
        <taxon>Wolfiporia</taxon>
    </lineage>
</organism>
<keyword evidence="1" id="KW-0496">Mitochondrion</keyword>
<gene>
    <name evidence="1" type="primary">orf8</name>
</gene>
<dbReference type="EMBL" id="MT079861">
    <property type="protein sequence ID" value="QNH92627.1"/>
    <property type="molecule type" value="Genomic_DNA"/>
</dbReference>
<accession>A0A7G7YDQ7</accession>
<protein>
    <submittedName>
        <fullName evidence="1">Uncharacterized protein</fullName>
    </submittedName>
</protein>
<evidence type="ECO:0000313" key="1">
    <source>
        <dbReference type="EMBL" id="QNH92627.1"/>
    </source>
</evidence>
<name>A0A7G7YDQ7_9APHY</name>
<dbReference type="GeneID" id="59143083"/>
<dbReference type="AlphaFoldDB" id="A0A7G7YDQ7"/>
<proteinExistence type="predicted"/>
<sequence length="159" mass="18056">MISRSAPLRNVTKAVTEFQGGLNKRSVRYLNNQFKTKIFFFAIAASQFNSKAFFSLSNILLKKATCSFLSLDNKGSGAQYNGSGVHHTTFVLLGLHRIDSLENIQKILRQTRNLLRSESHKLDYIRIWIDKPNSTKKRPLSVPTKEIPEDSICSCETVY</sequence>
<dbReference type="RefSeq" id="YP_009926581.1">
    <property type="nucleotide sequence ID" value="NC_050681.1"/>
</dbReference>
<geneLocation type="mitochondrion" evidence="1"/>